<name>A0A8X8CRG9_POPTO</name>
<feature type="domain" description="Cytosolic endo-beta-N-acetylglucosaminidase C-terminal" evidence="1">
    <location>
        <begin position="14"/>
        <end position="77"/>
    </location>
</feature>
<dbReference type="InterPro" id="IPR057882">
    <property type="entry name" value="ENGase_C"/>
</dbReference>
<protein>
    <recommendedName>
        <fullName evidence="1">Cytosolic endo-beta-N-acetylglucosaminidase C-terminal domain-containing protein</fullName>
    </recommendedName>
</protein>
<evidence type="ECO:0000259" key="1">
    <source>
        <dbReference type="Pfam" id="PF25529"/>
    </source>
</evidence>
<organism evidence="2 3">
    <name type="scientific">Populus tomentosa</name>
    <name type="common">Chinese white poplar</name>
    <dbReference type="NCBI Taxonomy" id="118781"/>
    <lineage>
        <taxon>Eukaryota</taxon>
        <taxon>Viridiplantae</taxon>
        <taxon>Streptophyta</taxon>
        <taxon>Embryophyta</taxon>
        <taxon>Tracheophyta</taxon>
        <taxon>Spermatophyta</taxon>
        <taxon>Magnoliopsida</taxon>
        <taxon>eudicotyledons</taxon>
        <taxon>Gunneridae</taxon>
        <taxon>Pentapetalae</taxon>
        <taxon>rosids</taxon>
        <taxon>fabids</taxon>
        <taxon>Malpighiales</taxon>
        <taxon>Salicaceae</taxon>
        <taxon>Saliceae</taxon>
        <taxon>Populus</taxon>
    </lineage>
</organism>
<dbReference type="AlphaFoldDB" id="A0A8X8CRG9"/>
<dbReference type="OrthoDB" id="284473at2759"/>
<sequence length="99" mass="10998">MEMIFLFPKYNKQVDGNATGKLVDTREYLGTAHVQGFYMSGLSIPCHVGSLKFSIQVCAADGTCQELEDSPYMLLDVGVSINMIKMTYDKCFPCNTNVL</sequence>
<proteinExistence type="predicted"/>
<evidence type="ECO:0000313" key="3">
    <source>
        <dbReference type="Proteomes" id="UP000886885"/>
    </source>
</evidence>
<gene>
    <name evidence="2" type="ORF">POTOM_031250</name>
</gene>
<dbReference type="EMBL" id="JAAWWB010000016">
    <property type="protein sequence ID" value="KAG6763809.1"/>
    <property type="molecule type" value="Genomic_DNA"/>
</dbReference>
<evidence type="ECO:0000313" key="2">
    <source>
        <dbReference type="EMBL" id="KAG6763809.1"/>
    </source>
</evidence>
<keyword evidence="3" id="KW-1185">Reference proteome</keyword>
<dbReference type="Pfam" id="PF25529">
    <property type="entry name" value="Ig_ENGASE1_C"/>
    <property type="match status" value="1"/>
</dbReference>
<reference evidence="2" key="1">
    <citation type="journal article" date="2020" name="bioRxiv">
        <title>Hybrid origin of Populus tomentosa Carr. identified through genome sequencing and phylogenomic analysis.</title>
        <authorList>
            <person name="An X."/>
            <person name="Gao K."/>
            <person name="Chen Z."/>
            <person name="Li J."/>
            <person name="Yang X."/>
            <person name="Yang X."/>
            <person name="Zhou J."/>
            <person name="Guo T."/>
            <person name="Zhao T."/>
            <person name="Huang S."/>
            <person name="Miao D."/>
            <person name="Khan W.U."/>
            <person name="Rao P."/>
            <person name="Ye M."/>
            <person name="Lei B."/>
            <person name="Liao W."/>
            <person name="Wang J."/>
            <person name="Ji L."/>
            <person name="Li Y."/>
            <person name="Guo B."/>
            <person name="Mustafa N.S."/>
            <person name="Li S."/>
            <person name="Yun Q."/>
            <person name="Keller S.R."/>
            <person name="Mao J."/>
            <person name="Zhang R."/>
            <person name="Strauss S.H."/>
        </authorList>
    </citation>
    <scope>NUCLEOTIDE SEQUENCE</scope>
    <source>
        <strain evidence="2">GM15</strain>
        <tissue evidence="2">Leaf</tissue>
    </source>
</reference>
<comment type="caution">
    <text evidence="2">The sequence shown here is derived from an EMBL/GenBank/DDBJ whole genome shotgun (WGS) entry which is preliminary data.</text>
</comment>
<accession>A0A8X8CRG9</accession>
<dbReference type="Proteomes" id="UP000886885">
    <property type="component" value="Chromosome 8D"/>
</dbReference>